<evidence type="ECO:0000259" key="6">
    <source>
        <dbReference type="Pfam" id="PF07298"/>
    </source>
</evidence>
<evidence type="ECO:0000256" key="5">
    <source>
        <dbReference type="SAM" id="Phobius"/>
    </source>
</evidence>
<dbReference type="RefSeq" id="WP_068834421.1">
    <property type="nucleotide sequence ID" value="NZ_JBHSMX010000020.1"/>
</dbReference>
<keyword evidence="8" id="KW-1185">Reference proteome</keyword>
<evidence type="ECO:0000256" key="2">
    <source>
        <dbReference type="ARBA" id="ARBA00022692"/>
    </source>
</evidence>
<dbReference type="Proteomes" id="UP001596084">
    <property type="component" value="Unassembled WGS sequence"/>
</dbReference>
<organism evidence="7 8">
    <name type="scientific">Polaromonas jejuensis</name>
    <dbReference type="NCBI Taxonomy" id="457502"/>
    <lineage>
        <taxon>Bacteria</taxon>
        <taxon>Pseudomonadati</taxon>
        <taxon>Pseudomonadota</taxon>
        <taxon>Betaproteobacteria</taxon>
        <taxon>Burkholderiales</taxon>
        <taxon>Comamonadaceae</taxon>
        <taxon>Polaromonas</taxon>
    </lineage>
</organism>
<feature type="transmembrane region" description="Helical" evidence="5">
    <location>
        <begin position="113"/>
        <end position="139"/>
    </location>
</feature>
<keyword evidence="4 5" id="KW-0472">Membrane</keyword>
<protein>
    <submittedName>
        <fullName evidence="7">NnrU family protein</fullName>
    </submittedName>
</protein>
<keyword evidence="3 5" id="KW-1133">Transmembrane helix</keyword>
<evidence type="ECO:0000256" key="1">
    <source>
        <dbReference type="ARBA" id="ARBA00004141"/>
    </source>
</evidence>
<comment type="subcellular location">
    <subcellularLocation>
        <location evidence="1">Membrane</location>
        <topology evidence="1">Multi-pass membrane protein</topology>
    </subcellularLocation>
</comment>
<keyword evidence="2 5" id="KW-0812">Transmembrane</keyword>
<reference evidence="8" key="1">
    <citation type="journal article" date="2019" name="Int. J. Syst. Evol. Microbiol.">
        <title>The Global Catalogue of Microorganisms (GCM) 10K type strain sequencing project: providing services to taxonomists for standard genome sequencing and annotation.</title>
        <authorList>
            <consortium name="The Broad Institute Genomics Platform"/>
            <consortium name="The Broad Institute Genome Sequencing Center for Infectious Disease"/>
            <person name="Wu L."/>
            <person name="Ma J."/>
        </authorList>
    </citation>
    <scope>NUCLEOTIDE SEQUENCE [LARGE SCALE GENOMIC DNA]</scope>
    <source>
        <strain evidence="8">CGMCC 4.7277</strain>
    </source>
</reference>
<evidence type="ECO:0000313" key="8">
    <source>
        <dbReference type="Proteomes" id="UP001596084"/>
    </source>
</evidence>
<evidence type="ECO:0000256" key="4">
    <source>
        <dbReference type="ARBA" id="ARBA00023136"/>
    </source>
</evidence>
<proteinExistence type="predicted"/>
<feature type="transmembrane region" description="Helical" evidence="5">
    <location>
        <begin position="40"/>
        <end position="59"/>
    </location>
</feature>
<feature type="domain" description="NnrU" evidence="6">
    <location>
        <begin position="3"/>
        <end position="190"/>
    </location>
</feature>
<name>A0ABW0QCI8_9BURK</name>
<evidence type="ECO:0000313" key="7">
    <source>
        <dbReference type="EMBL" id="MFC5521929.1"/>
    </source>
</evidence>
<dbReference type="InterPro" id="IPR009915">
    <property type="entry name" value="NnrU_dom"/>
</dbReference>
<accession>A0ABW0QCI8</accession>
<feature type="transmembrane region" description="Helical" evidence="5">
    <location>
        <begin position="160"/>
        <end position="181"/>
    </location>
</feature>
<feature type="transmembrane region" description="Helical" evidence="5">
    <location>
        <begin position="71"/>
        <end position="93"/>
    </location>
</feature>
<dbReference type="Pfam" id="PF07298">
    <property type="entry name" value="NnrU"/>
    <property type="match status" value="1"/>
</dbReference>
<gene>
    <name evidence="7" type="ORF">ACFPP7_13550</name>
</gene>
<evidence type="ECO:0000256" key="3">
    <source>
        <dbReference type="ARBA" id="ARBA00022989"/>
    </source>
</evidence>
<sequence>MAILILGLVLFLGVHSTRIVADGWRTQMMARLGEKPWKGVYTLLSIAGFVLLVWGYGLARRDLVQLWTPPVGMRHVAALLMLLSFILLVATYVPRNAIKAKLHHPMVLSVKVWALAHLLANGSLADVVLFGAFLVWAVFCFRAARARDRAAQTVYPPGTVAGTAITVGVGIVAWAVFAFWAHGVLIGVRPLG</sequence>
<dbReference type="EMBL" id="JBHSMX010000020">
    <property type="protein sequence ID" value="MFC5521929.1"/>
    <property type="molecule type" value="Genomic_DNA"/>
</dbReference>
<comment type="caution">
    <text evidence="7">The sequence shown here is derived from an EMBL/GenBank/DDBJ whole genome shotgun (WGS) entry which is preliminary data.</text>
</comment>